<evidence type="ECO:0000313" key="3">
    <source>
        <dbReference type="Proteomes" id="UP001139462"/>
    </source>
</evidence>
<feature type="transmembrane region" description="Helical" evidence="1">
    <location>
        <begin position="28"/>
        <end position="44"/>
    </location>
</feature>
<organism evidence="2 3">
    <name type="scientific">Aequorivita xiaoshiensis</name>
    <dbReference type="NCBI Taxonomy" id="2874476"/>
    <lineage>
        <taxon>Bacteria</taxon>
        <taxon>Pseudomonadati</taxon>
        <taxon>Bacteroidota</taxon>
        <taxon>Flavobacteriia</taxon>
        <taxon>Flavobacteriales</taxon>
        <taxon>Flavobacteriaceae</taxon>
        <taxon>Aequorivita</taxon>
    </lineage>
</organism>
<sequence>MWVKNLLPVTFLSAILFSILFYNQDLGLNLIIFETSFIIFWIFTKQFNFSNQVQVITTVGFLLTSVFTVLTHSVLSYVIHFIAAFIFVGVLNYPYAKSIITVALISIKSIFQAQNEFLNSVTKSKVKGKSIGKIIWKFRIFIIPAAVIFVFVSIYKASNPIFDELTINLAVKFQSVFNFIFKDIEFLFIITLLLGLLISNILYFRTKNFSIKKADTNASDILIRKKQKGQRNFKTLSLKNELKAALFLLFILNLILLILNIADVYLVWFNFEWDGQTLKQFVHEGTYLLIFSILISIAIILYFFRGNMNFYAKNRVLKNLSYLWLFQNVILAISVGVRNYWYIEHFSLAYKRIGVAIFLILTLYGLYSVFIKIRNVKSGFYLFRTNAMALYILLVISSMVNWDGLIAKYNFAHADTAFLHFDYLVDLSDKSLPYLDKPISELTKIENIQSKIFPYDADFMNAEEYHKRIESKKRIFKQDWESKSFLSWNFPEYVAYNKLFKK</sequence>
<dbReference type="InterPro" id="IPR025291">
    <property type="entry name" value="DUF4153"/>
</dbReference>
<keyword evidence="1" id="KW-0472">Membrane</keyword>
<reference evidence="2" key="1">
    <citation type="submission" date="2021-09" db="EMBL/GenBank/DDBJ databases">
        <title>Genome of Aequorivita sp. strain F64183.</title>
        <authorList>
            <person name="Wang Y."/>
        </authorList>
    </citation>
    <scope>NUCLEOTIDE SEQUENCE</scope>
    <source>
        <strain evidence="2">F64183</strain>
    </source>
</reference>
<feature type="transmembrane region" description="Helical" evidence="1">
    <location>
        <begin position="244"/>
        <end position="266"/>
    </location>
</feature>
<feature type="transmembrane region" description="Helical" evidence="1">
    <location>
        <begin position="349"/>
        <end position="369"/>
    </location>
</feature>
<keyword evidence="1" id="KW-1133">Transmembrane helix</keyword>
<feature type="transmembrane region" description="Helical" evidence="1">
    <location>
        <begin position="5"/>
        <end position="22"/>
    </location>
</feature>
<feature type="transmembrane region" description="Helical" evidence="1">
    <location>
        <begin position="286"/>
        <end position="304"/>
    </location>
</feature>
<feature type="transmembrane region" description="Helical" evidence="1">
    <location>
        <begin position="316"/>
        <end position="337"/>
    </location>
</feature>
<comment type="caution">
    <text evidence="2">The sequence shown here is derived from an EMBL/GenBank/DDBJ whole genome shotgun (WGS) entry which is preliminary data.</text>
</comment>
<feature type="transmembrane region" description="Helical" evidence="1">
    <location>
        <begin position="134"/>
        <end position="155"/>
    </location>
</feature>
<dbReference type="AlphaFoldDB" id="A0A9X1UBN0"/>
<gene>
    <name evidence="2" type="ORF">K8344_01345</name>
</gene>
<feature type="transmembrane region" description="Helical" evidence="1">
    <location>
        <begin position="56"/>
        <end position="89"/>
    </location>
</feature>
<dbReference type="RefSeq" id="WP_237606480.1">
    <property type="nucleotide sequence ID" value="NZ_JAIRBB010000001.1"/>
</dbReference>
<keyword evidence="3" id="KW-1185">Reference proteome</keyword>
<proteinExistence type="predicted"/>
<name>A0A9X1UBN0_9FLAO</name>
<dbReference type="EMBL" id="JAIRBB010000001">
    <property type="protein sequence ID" value="MCG2429751.1"/>
    <property type="molecule type" value="Genomic_DNA"/>
</dbReference>
<evidence type="ECO:0000256" key="1">
    <source>
        <dbReference type="SAM" id="Phobius"/>
    </source>
</evidence>
<protein>
    <submittedName>
        <fullName evidence="2">DUF4173 domain-containing protein</fullName>
    </submittedName>
</protein>
<keyword evidence="1" id="KW-0812">Transmembrane</keyword>
<dbReference type="Proteomes" id="UP001139462">
    <property type="component" value="Unassembled WGS sequence"/>
</dbReference>
<accession>A0A9X1UBN0</accession>
<dbReference type="Pfam" id="PF13687">
    <property type="entry name" value="DUF4153"/>
    <property type="match status" value="1"/>
</dbReference>
<evidence type="ECO:0000313" key="2">
    <source>
        <dbReference type="EMBL" id="MCG2429751.1"/>
    </source>
</evidence>
<feature type="transmembrane region" description="Helical" evidence="1">
    <location>
        <begin position="381"/>
        <end position="402"/>
    </location>
</feature>
<feature type="transmembrane region" description="Helical" evidence="1">
    <location>
        <begin position="186"/>
        <end position="204"/>
    </location>
</feature>